<dbReference type="InterPro" id="IPR003961">
    <property type="entry name" value="FN3_dom"/>
</dbReference>
<feature type="signal peptide" evidence="5">
    <location>
        <begin position="1"/>
        <end position="26"/>
    </location>
</feature>
<reference evidence="8" key="1">
    <citation type="submission" date="2021-01" db="EMBL/GenBank/DDBJ databases">
        <title>A chromosome-scale assembly of European eel, Anguilla anguilla.</title>
        <authorList>
            <person name="Henkel C."/>
            <person name="Jong-Raadsen S.A."/>
            <person name="Dufour S."/>
            <person name="Weltzien F.-A."/>
            <person name="Palstra A.P."/>
            <person name="Pelster B."/>
            <person name="Spaink H.P."/>
            <person name="Van Den Thillart G.E."/>
            <person name="Jansen H."/>
            <person name="Zahm M."/>
            <person name="Klopp C."/>
            <person name="Cedric C."/>
            <person name="Louis A."/>
            <person name="Berthelot C."/>
            <person name="Parey E."/>
            <person name="Roest Crollius H."/>
            <person name="Montfort J."/>
            <person name="Robinson-Rechavi M."/>
            <person name="Bucao C."/>
            <person name="Bouchez O."/>
            <person name="Gislard M."/>
            <person name="Lluch J."/>
            <person name="Milhes M."/>
            <person name="Lampietro C."/>
            <person name="Lopez Roques C."/>
            <person name="Donnadieu C."/>
            <person name="Braasch I."/>
            <person name="Desvignes T."/>
            <person name="Postlethwait J."/>
            <person name="Bobe J."/>
            <person name="Guiguen Y."/>
            <person name="Dirks R."/>
        </authorList>
    </citation>
    <scope>NUCLEOTIDE SEQUENCE</scope>
    <source>
        <strain evidence="8">Tag_6206</strain>
        <tissue evidence="8">Liver</tissue>
    </source>
</reference>
<dbReference type="FunFam" id="2.60.40.10:FF:000348">
    <property type="entry name" value="Interleukin 20 receptor subunit alpha"/>
    <property type="match status" value="1"/>
</dbReference>
<dbReference type="InterPro" id="IPR050650">
    <property type="entry name" value="Type-II_Cytokine-TF_Rcpt"/>
</dbReference>
<feature type="chain" id="PRO_5039242992" evidence="5">
    <location>
        <begin position="27"/>
        <end position="235"/>
    </location>
</feature>
<evidence type="ECO:0000313" key="8">
    <source>
        <dbReference type="EMBL" id="KAG5854997.1"/>
    </source>
</evidence>
<gene>
    <name evidence="8" type="ORF">ANANG_G00044020</name>
</gene>
<name>A0A9D3S9L8_ANGAN</name>
<evidence type="ECO:0000256" key="5">
    <source>
        <dbReference type="SAM" id="SignalP"/>
    </source>
</evidence>
<dbReference type="PANTHER" id="PTHR20859:SF53">
    <property type="entry name" value="INTERLEUKIN-22 RECEPTOR SUBUNIT ALPHA-1"/>
    <property type="match status" value="1"/>
</dbReference>
<evidence type="ECO:0000259" key="6">
    <source>
        <dbReference type="Pfam" id="PF01108"/>
    </source>
</evidence>
<keyword evidence="2 5" id="KW-0732">Signal</keyword>
<dbReference type="PANTHER" id="PTHR20859">
    <property type="entry name" value="INTERFERON/INTERLEUKIN RECEPTOR"/>
    <property type="match status" value="1"/>
</dbReference>
<sequence length="235" mass="26632">MSMEVMVPNLLLPAVCLMLCFSLILCSKDGQGEISPQDVKFHSVDYRNVLHWNPNALSSSEPQYYVQYKIYGDKHWVNVTHCQGIRGHLCDLSKETADAREYYYARVQAALPGVHSPWVLSSRFNPHWQTSISPPRLKLEVTEQGIVVQLRAPSSPNMRKKDSCVSIRKWQRLIYRIYVTCDNIVQAKHSVNGCTNELLIADLRPSTTCCFQAAVHIQHLGRTSAKGKKSCITTL</sequence>
<dbReference type="Proteomes" id="UP001044222">
    <property type="component" value="Unassembled WGS sequence"/>
</dbReference>
<dbReference type="InterPro" id="IPR036116">
    <property type="entry name" value="FN3_sf"/>
</dbReference>
<dbReference type="InterPro" id="IPR015373">
    <property type="entry name" value="Interferon/interleukin_rcp_dom"/>
</dbReference>
<dbReference type="SUPFAM" id="SSF49265">
    <property type="entry name" value="Fibronectin type III"/>
    <property type="match status" value="2"/>
</dbReference>
<evidence type="ECO:0000256" key="3">
    <source>
        <dbReference type="ARBA" id="ARBA00023157"/>
    </source>
</evidence>
<keyword evidence="3" id="KW-1015">Disulfide bond</keyword>
<evidence type="ECO:0000313" key="9">
    <source>
        <dbReference type="Proteomes" id="UP001044222"/>
    </source>
</evidence>
<dbReference type="AlphaFoldDB" id="A0A9D3S9L8"/>
<evidence type="ECO:0000256" key="1">
    <source>
        <dbReference type="ARBA" id="ARBA00005399"/>
    </source>
</evidence>
<dbReference type="InterPro" id="IPR013783">
    <property type="entry name" value="Ig-like_fold"/>
</dbReference>
<proteinExistence type="inferred from homology"/>
<dbReference type="Gene3D" id="2.60.40.10">
    <property type="entry name" value="Immunoglobulins"/>
    <property type="match status" value="2"/>
</dbReference>
<dbReference type="GO" id="GO:0004896">
    <property type="term" value="F:cytokine receptor activity"/>
    <property type="evidence" value="ECO:0007669"/>
    <property type="project" value="TreeGrafter"/>
</dbReference>
<organism evidence="8 9">
    <name type="scientific">Anguilla anguilla</name>
    <name type="common">European freshwater eel</name>
    <name type="synonym">Muraena anguilla</name>
    <dbReference type="NCBI Taxonomy" id="7936"/>
    <lineage>
        <taxon>Eukaryota</taxon>
        <taxon>Metazoa</taxon>
        <taxon>Chordata</taxon>
        <taxon>Craniata</taxon>
        <taxon>Vertebrata</taxon>
        <taxon>Euteleostomi</taxon>
        <taxon>Actinopterygii</taxon>
        <taxon>Neopterygii</taxon>
        <taxon>Teleostei</taxon>
        <taxon>Anguilliformes</taxon>
        <taxon>Anguillidae</taxon>
        <taxon>Anguilla</taxon>
    </lineage>
</organism>
<dbReference type="EMBL" id="JAFIRN010000002">
    <property type="protein sequence ID" value="KAG5854997.1"/>
    <property type="molecule type" value="Genomic_DNA"/>
</dbReference>
<comment type="similarity">
    <text evidence="1">Belongs to the type II cytokine receptor family.</text>
</comment>
<accession>A0A9D3S9L8</accession>
<evidence type="ECO:0000256" key="2">
    <source>
        <dbReference type="ARBA" id="ARBA00022729"/>
    </source>
</evidence>
<feature type="domain" description="Fibronectin type-III" evidence="6">
    <location>
        <begin position="17"/>
        <end position="118"/>
    </location>
</feature>
<keyword evidence="9" id="KW-1185">Reference proteome</keyword>
<comment type="caution">
    <text evidence="8">The sequence shown here is derived from an EMBL/GenBank/DDBJ whole genome shotgun (WGS) entry which is preliminary data.</text>
</comment>
<dbReference type="GO" id="GO:0005886">
    <property type="term" value="C:plasma membrane"/>
    <property type="evidence" value="ECO:0007669"/>
    <property type="project" value="TreeGrafter"/>
</dbReference>
<feature type="domain" description="Interferon/interleukin receptor" evidence="7">
    <location>
        <begin position="130"/>
        <end position="234"/>
    </location>
</feature>
<evidence type="ECO:0000259" key="7">
    <source>
        <dbReference type="Pfam" id="PF09294"/>
    </source>
</evidence>
<dbReference type="Pfam" id="PF09294">
    <property type="entry name" value="Interfer-bind"/>
    <property type="match status" value="1"/>
</dbReference>
<evidence type="ECO:0000256" key="4">
    <source>
        <dbReference type="ARBA" id="ARBA00023170"/>
    </source>
</evidence>
<keyword evidence="4" id="KW-0675">Receptor</keyword>
<dbReference type="CDD" id="cd00063">
    <property type="entry name" value="FN3"/>
    <property type="match status" value="1"/>
</dbReference>
<dbReference type="Pfam" id="PF01108">
    <property type="entry name" value="Tissue_fac"/>
    <property type="match status" value="1"/>
</dbReference>
<protein>
    <submittedName>
        <fullName evidence="8">Uncharacterized protein</fullName>
    </submittedName>
</protein>